<dbReference type="InterPro" id="IPR045851">
    <property type="entry name" value="AMP-bd_C_sf"/>
</dbReference>
<dbReference type="InterPro" id="IPR032387">
    <property type="entry name" value="ACAS_N"/>
</dbReference>
<dbReference type="AlphaFoldDB" id="A0AAJ1BL47"/>
<proteinExistence type="inferred from homology"/>
<evidence type="ECO:0000259" key="2">
    <source>
        <dbReference type="Pfam" id="PF00501"/>
    </source>
</evidence>
<dbReference type="Gene3D" id="3.40.50.12780">
    <property type="entry name" value="N-terminal domain of ligase-like"/>
    <property type="match status" value="1"/>
</dbReference>
<dbReference type="SUPFAM" id="SSF56801">
    <property type="entry name" value="Acetyl-CoA synthetase-like"/>
    <property type="match status" value="1"/>
</dbReference>
<dbReference type="CDD" id="cd05967">
    <property type="entry name" value="PrpE"/>
    <property type="match status" value="1"/>
</dbReference>
<dbReference type="Gene3D" id="3.30.300.30">
    <property type="match status" value="1"/>
</dbReference>
<gene>
    <name evidence="5" type="ORF">MJ923_19995</name>
</gene>
<dbReference type="Pfam" id="PF13193">
    <property type="entry name" value="AMP-binding_C"/>
    <property type="match status" value="1"/>
</dbReference>
<dbReference type="Proteomes" id="UP001297581">
    <property type="component" value="Unassembled WGS sequence"/>
</dbReference>
<evidence type="ECO:0000313" key="6">
    <source>
        <dbReference type="Proteomes" id="UP001297581"/>
    </source>
</evidence>
<dbReference type="Pfam" id="PF16177">
    <property type="entry name" value="ACAS_N"/>
    <property type="match status" value="1"/>
</dbReference>
<evidence type="ECO:0000313" key="5">
    <source>
        <dbReference type="EMBL" id="MCH4296593.1"/>
    </source>
</evidence>
<dbReference type="GO" id="GO:0050218">
    <property type="term" value="F:propionate-CoA ligase activity"/>
    <property type="evidence" value="ECO:0007669"/>
    <property type="project" value="TreeGrafter"/>
</dbReference>
<protein>
    <submittedName>
        <fullName evidence="5">Propionyl-CoA synthetase</fullName>
    </submittedName>
</protein>
<evidence type="ECO:0000259" key="3">
    <source>
        <dbReference type="Pfam" id="PF13193"/>
    </source>
</evidence>
<dbReference type="RefSeq" id="WP_240592597.1">
    <property type="nucleotide sequence ID" value="NZ_JAKUDL010000012.1"/>
</dbReference>
<dbReference type="EMBL" id="JAKUDL010000012">
    <property type="protein sequence ID" value="MCH4296593.1"/>
    <property type="molecule type" value="Genomic_DNA"/>
</dbReference>
<evidence type="ECO:0000256" key="1">
    <source>
        <dbReference type="ARBA" id="ARBA00006432"/>
    </source>
</evidence>
<dbReference type="InterPro" id="IPR020845">
    <property type="entry name" value="AMP-binding_CS"/>
</dbReference>
<feature type="domain" description="AMP-binding enzyme C-terminal" evidence="3">
    <location>
        <begin position="525"/>
        <end position="602"/>
    </location>
</feature>
<dbReference type="FunFam" id="3.30.300.30:FF:000017">
    <property type="entry name" value="Acyl-CoA synthetase short-chain family member 3"/>
    <property type="match status" value="1"/>
</dbReference>
<dbReference type="InterPro" id="IPR042099">
    <property type="entry name" value="ANL_N_sf"/>
</dbReference>
<keyword evidence="6" id="KW-1185">Reference proteome</keyword>
<feature type="domain" description="AMP-dependent synthetase/ligase" evidence="2">
    <location>
        <begin position="76"/>
        <end position="459"/>
    </location>
</feature>
<comment type="caution">
    <text evidence="5">The sequence shown here is derived from an EMBL/GenBank/DDBJ whole genome shotgun (WGS) entry which is preliminary data.</text>
</comment>
<organism evidence="5 6">
    <name type="scientific">Shewanella zhuhaiensis</name>
    <dbReference type="NCBI Taxonomy" id="2919576"/>
    <lineage>
        <taxon>Bacteria</taxon>
        <taxon>Pseudomonadati</taxon>
        <taxon>Pseudomonadota</taxon>
        <taxon>Gammaproteobacteria</taxon>
        <taxon>Alteromonadales</taxon>
        <taxon>Shewanellaceae</taxon>
        <taxon>Shewanella</taxon>
    </lineage>
</organism>
<comment type="similarity">
    <text evidence="1">Belongs to the ATP-dependent AMP-binding enzyme family.</text>
</comment>
<feature type="domain" description="Acetyl-coenzyme A synthetase N-terminal" evidence="4">
    <location>
        <begin position="20"/>
        <end position="71"/>
    </location>
</feature>
<sequence length="646" mass="70128">MTTITSTSTGNPIDDPAEALRLAAKDNPADYWRQAATLVDWHKTPGTILDDSQAPLYRWYTDGEINTCYNALDRQVAAGRGAQTAFHYVSPVTETEYSISYYECLAQVKRLAGLLVSQGVKAGDRVVIYMPMVPETAYAMLACARIGAIHSVVFGGFAANELASRINDAKPVMVLSASCGVEPSGVVAYKPLLDAALEQSSHKVSKCLILQRPQYEAAMQVGRDLDWQQAVASAPDADWVPAKSTDPLYVLYTSGTTGQPKGVVRDNGGHAVALAWSMRYIYDIEPGDTFWAASDVGWVVGHSYIVYGPLIAGATSILYEGKPVGTPDAGAFWRTIKKYGVKSFFTAPTAIRAIKREDPEGLQCTSVDLSCLKQMFLAGERCDPDTLVWAQQILGKPVIDHWWQTETGWPVAANLMGIAQTPIKPGSPARPVPGYLVDVVDEAGNSVGAGEYGNVVIRLPLPPGTLPTLWQNDQRYIDSYLSMYPGCYLTGDAGYMDEDGYLYIMSRIDDVINVAGHRLSTGRFEEVLCQHPAVAEAAVIGVEDKLKGQLPLGLVVLKNGVDITEEQLNKELVALVRSEIGPVAAFKLVSAIPKLPKTRSGKILRATMRKIADNQEYAVPATIEDPATLELVRNTLTRMGYGDARV</sequence>
<dbReference type="PROSITE" id="PS00455">
    <property type="entry name" value="AMP_BINDING"/>
    <property type="match status" value="1"/>
</dbReference>
<dbReference type="FunFam" id="3.40.50.12780:FF:000011">
    <property type="entry name" value="Acetyl-coenzyme A synthetase 2-like, mitochondrial"/>
    <property type="match status" value="1"/>
</dbReference>
<name>A0AAJ1BL47_9GAMM</name>
<dbReference type="PANTHER" id="PTHR43347:SF3">
    <property type="entry name" value="ACYL-COA SYNTHETASE SHORT-CHAIN FAMILY MEMBER 3, MITOCHONDRIAL"/>
    <property type="match status" value="1"/>
</dbReference>
<dbReference type="Pfam" id="PF00501">
    <property type="entry name" value="AMP-binding"/>
    <property type="match status" value="1"/>
</dbReference>
<dbReference type="InterPro" id="IPR000873">
    <property type="entry name" value="AMP-dep_synth/lig_dom"/>
</dbReference>
<reference evidence="5 6" key="1">
    <citation type="submission" date="2022-02" db="EMBL/GenBank/DDBJ databases">
        <title>The genome sequence of Shewanella sp. 3B26.</title>
        <authorList>
            <person name="Du J."/>
        </authorList>
    </citation>
    <scope>NUCLEOTIDE SEQUENCE [LARGE SCALE GENOMIC DNA]</scope>
    <source>
        <strain evidence="5 6">3B26</strain>
    </source>
</reference>
<evidence type="ECO:0000259" key="4">
    <source>
        <dbReference type="Pfam" id="PF16177"/>
    </source>
</evidence>
<dbReference type="PANTHER" id="PTHR43347">
    <property type="entry name" value="ACYL-COA SYNTHETASE"/>
    <property type="match status" value="1"/>
</dbReference>
<dbReference type="GO" id="GO:0070013">
    <property type="term" value="C:intracellular organelle lumen"/>
    <property type="evidence" value="ECO:0007669"/>
    <property type="project" value="UniProtKB-ARBA"/>
</dbReference>
<accession>A0AAJ1BL47</accession>
<dbReference type="InterPro" id="IPR025110">
    <property type="entry name" value="AMP-bd_C"/>
</dbReference>